<dbReference type="Proteomes" id="UP001056384">
    <property type="component" value="Chromosome 8"/>
</dbReference>
<evidence type="ECO:0000256" key="2">
    <source>
        <dbReference type="ARBA" id="ARBA00022692"/>
    </source>
</evidence>
<dbReference type="InterPro" id="IPR036259">
    <property type="entry name" value="MFS_trans_sf"/>
</dbReference>
<evidence type="ECO:0000256" key="5">
    <source>
        <dbReference type="SAM" id="Phobius"/>
    </source>
</evidence>
<protein>
    <submittedName>
        <fullName evidence="6">MFS transporter superfamily</fullName>
    </submittedName>
</protein>
<organism evidence="6 7">
    <name type="scientific">Septoria linicola</name>
    <dbReference type="NCBI Taxonomy" id="215465"/>
    <lineage>
        <taxon>Eukaryota</taxon>
        <taxon>Fungi</taxon>
        <taxon>Dikarya</taxon>
        <taxon>Ascomycota</taxon>
        <taxon>Pezizomycotina</taxon>
        <taxon>Dothideomycetes</taxon>
        <taxon>Dothideomycetidae</taxon>
        <taxon>Mycosphaerellales</taxon>
        <taxon>Mycosphaerellaceae</taxon>
        <taxon>Septoria</taxon>
    </lineage>
</organism>
<proteinExistence type="predicted"/>
<dbReference type="GO" id="GO:0005886">
    <property type="term" value="C:plasma membrane"/>
    <property type="evidence" value="ECO:0007669"/>
    <property type="project" value="TreeGrafter"/>
</dbReference>
<feature type="transmembrane region" description="Helical" evidence="5">
    <location>
        <begin position="29"/>
        <end position="50"/>
    </location>
</feature>
<dbReference type="PANTHER" id="PTHR23501">
    <property type="entry name" value="MAJOR FACILITATOR SUPERFAMILY"/>
    <property type="match status" value="1"/>
</dbReference>
<keyword evidence="7" id="KW-1185">Reference proteome</keyword>
<evidence type="ECO:0000256" key="3">
    <source>
        <dbReference type="ARBA" id="ARBA00022989"/>
    </source>
</evidence>
<evidence type="ECO:0000256" key="4">
    <source>
        <dbReference type="ARBA" id="ARBA00023136"/>
    </source>
</evidence>
<sequence length="158" mass="16761">MVPYFITHGLVSALSAQLVVYLKSKGRRSYSLVMSSGFTIWTVAMALLGWECVAQIHHLVLAFGIFVGLGTGSVFQNSVSALSSAVDRDEEAVAVGTRNVVRFFGGALGTAISYAVLNADMRAHLPPELKYLAGGNLSTEGLSGEVKRRVQKAASKGL</sequence>
<name>A0A9Q9ELJ5_9PEZI</name>
<keyword evidence="2 5" id="KW-0812">Transmembrane</keyword>
<dbReference type="PANTHER" id="PTHR23501:SF189">
    <property type="entry name" value="DRUG TRANSPORTER, PUTATIVE (AFU_ORTHOLOGUE AFUA_4G03920)-RELATED"/>
    <property type="match status" value="1"/>
</dbReference>
<evidence type="ECO:0000313" key="6">
    <source>
        <dbReference type="EMBL" id="USW55846.1"/>
    </source>
</evidence>
<feature type="transmembrane region" description="Helical" evidence="5">
    <location>
        <begin position="56"/>
        <end position="75"/>
    </location>
</feature>
<dbReference type="GO" id="GO:0022857">
    <property type="term" value="F:transmembrane transporter activity"/>
    <property type="evidence" value="ECO:0007669"/>
    <property type="project" value="TreeGrafter"/>
</dbReference>
<comment type="subcellular location">
    <subcellularLocation>
        <location evidence="1">Membrane</location>
        <topology evidence="1">Multi-pass membrane protein</topology>
    </subcellularLocation>
</comment>
<accession>A0A9Q9ELJ5</accession>
<feature type="transmembrane region" description="Helical" evidence="5">
    <location>
        <begin position="6"/>
        <end position="22"/>
    </location>
</feature>
<keyword evidence="3 5" id="KW-1133">Transmembrane helix</keyword>
<dbReference type="EMBL" id="CP099425">
    <property type="protein sequence ID" value="USW55846.1"/>
    <property type="molecule type" value="Genomic_DNA"/>
</dbReference>
<dbReference type="SUPFAM" id="SSF103473">
    <property type="entry name" value="MFS general substrate transporter"/>
    <property type="match status" value="1"/>
</dbReference>
<gene>
    <name evidence="6" type="ORF">Slin15195_G091650</name>
</gene>
<dbReference type="Gene3D" id="1.20.1250.20">
    <property type="entry name" value="MFS general substrate transporter like domains"/>
    <property type="match status" value="1"/>
</dbReference>
<evidence type="ECO:0000256" key="1">
    <source>
        <dbReference type="ARBA" id="ARBA00004141"/>
    </source>
</evidence>
<evidence type="ECO:0000313" key="7">
    <source>
        <dbReference type="Proteomes" id="UP001056384"/>
    </source>
</evidence>
<reference evidence="6" key="1">
    <citation type="submission" date="2022-06" db="EMBL/GenBank/DDBJ databases">
        <title>Complete genome sequences of two strains of the flax pathogen Septoria linicola.</title>
        <authorList>
            <person name="Lapalu N."/>
            <person name="Simon A."/>
            <person name="Demenou B."/>
            <person name="Paumier D."/>
            <person name="Guillot M.-P."/>
            <person name="Gout L."/>
            <person name="Valade R."/>
        </authorList>
    </citation>
    <scope>NUCLEOTIDE SEQUENCE</scope>
    <source>
        <strain evidence="6">SE15195</strain>
    </source>
</reference>
<dbReference type="AlphaFoldDB" id="A0A9Q9ELJ5"/>
<keyword evidence="4 5" id="KW-0472">Membrane</keyword>